<comment type="pathway">
    <text evidence="1">Bacterial outer membrane biogenesis; lipooligosaccharide biosynthesis.</text>
</comment>
<sequence>MRRTVTPRLCFDDTTVPDNYCAYIINMDRSPERLQAVAAWLQAYGVPWVRVPAVDGRALDLNSHPDVSVQDYRRLHGKEINPAEVGCYLSHIHAFRQFLASTHDFALILEDDAVFPENPQAVLASLVAMPGRWDVAKLSGYHSGRPVALASLATGHALCVPLTKYSGSNAYLINRRAAQVYAERLLPMQLPYDHAFDRPWRYGIKFRMVTPALCRPDESGTLPSTISDLRQAKLPWHRRFSVLAYRARTELARVLHGAATVVRSKFGLEA</sequence>
<reference evidence="6" key="1">
    <citation type="journal article" date="2020" name="MBio">
        <title>Horizontal gene transfer to a defensive symbiont with a reduced genome amongst a multipartite beetle microbiome.</title>
        <authorList>
            <person name="Waterworth S.C."/>
            <person name="Florez L.V."/>
            <person name="Rees E.R."/>
            <person name="Hertweck C."/>
            <person name="Kaltenpoth M."/>
            <person name="Kwan J.C."/>
        </authorList>
    </citation>
    <scope>NUCLEOTIDE SEQUENCE [LARGE SCALE GENOMIC DNA]</scope>
</reference>
<comment type="caution">
    <text evidence="5">The sequence shown here is derived from an EMBL/GenBank/DDBJ whole genome shotgun (WGS) entry which is preliminary data.</text>
</comment>
<dbReference type="Proteomes" id="UP000461670">
    <property type="component" value="Unassembled WGS sequence"/>
</dbReference>
<evidence type="ECO:0000259" key="4">
    <source>
        <dbReference type="Pfam" id="PF01755"/>
    </source>
</evidence>
<evidence type="ECO:0000256" key="1">
    <source>
        <dbReference type="ARBA" id="ARBA00005068"/>
    </source>
</evidence>
<evidence type="ECO:0000256" key="2">
    <source>
        <dbReference type="ARBA" id="ARBA00005222"/>
    </source>
</evidence>
<evidence type="ECO:0000313" key="6">
    <source>
        <dbReference type="Proteomes" id="UP000461670"/>
    </source>
</evidence>
<gene>
    <name evidence="5" type="ORF">GAK30_02877</name>
</gene>
<accession>A0A7V8FM42</accession>
<proteinExistence type="predicted"/>
<dbReference type="InterPro" id="IPR002654">
    <property type="entry name" value="Glyco_trans_25"/>
</dbReference>
<dbReference type="Pfam" id="PF01755">
    <property type="entry name" value="Glyco_transf_25"/>
    <property type="match status" value="1"/>
</dbReference>
<dbReference type="UniPathway" id="UPA00820"/>
<evidence type="ECO:0000313" key="5">
    <source>
        <dbReference type="EMBL" id="KAF1019856.1"/>
    </source>
</evidence>
<keyword evidence="3" id="KW-0448">Lipopolysaccharide biosynthesis</keyword>
<organism evidence="5 6">
    <name type="scientific">Paracidovorax wautersii</name>
    <dbReference type="NCBI Taxonomy" id="1177982"/>
    <lineage>
        <taxon>Bacteria</taxon>
        <taxon>Pseudomonadati</taxon>
        <taxon>Pseudomonadota</taxon>
        <taxon>Betaproteobacteria</taxon>
        <taxon>Burkholderiales</taxon>
        <taxon>Comamonadaceae</taxon>
        <taxon>Paracidovorax</taxon>
    </lineage>
</organism>
<feature type="domain" description="Glycosyl transferase family 25" evidence="4">
    <location>
        <begin position="23"/>
        <end position="126"/>
    </location>
</feature>
<name>A0A7V8FM42_9BURK</name>
<dbReference type="AlphaFoldDB" id="A0A7V8FM42"/>
<protein>
    <recommendedName>
        <fullName evidence="4">Glycosyl transferase family 25 domain-containing protein</fullName>
    </recommendedName>
</protein>
<dbReference type="EMBL" id="WNDQ01000046">
    <property type="protein sequence ID" value="KAF1019856.1"/>
    <property type="molecule type" value="Genomic_DNA"/>
</dbReference>
<evidence type="ECO:0000256" key="3">
    <source>
        <dbReference type="ARBA" id="ARBA00022985"/>
    </source>
</evidence>
<dbReference type="CDD" id="cd06532">
    <property type="entry name" value="Glyco_transf_25"/>
    <property type="match status" value="1"/>
</dbReference>
<dbReference type="UniPathway" id="UPA00501"/>
<dbReference type="GO" id="GO:0009103">
    <property type="term" value="P:lipopolysaccharide biosynthetic process"/>
    <property type="evidence" value="ECO:0007669"/>
    <property type="project" value="UniProtKB-KW"/>
</dbReference>
<comment type="pathway">
    <text evidence="2">Glycan metabolism; lacto-N-neotetraose biosynthesis.</text>
</comment>